<feature type="region of interest" description="Disordered" evidence="1">
    <location>
        <begin position="316"/>
        <end position="339"/>
    </location>
</feature>
<keyword evidence="4" id="KW-1185">Reference proteome</keyword>
<dbReference type="AlphaFoldDB" id="A0A6N8SI02"/>
<dbReference type="InterPro" id="IPR001173">
    <property type="entry name" value="Glyco_trans_2-like"/>
</dbReference>
<keyword evidence="3" id="KW-0808">Transferase</keyword>
<dbReference type="Proteomes" id="UP000435802">
    <property type="component" value="Unassembled WGS sequence"/>
</dbReference>
<dbReference type="InterPro" id="IPR029044">
    <property type="entry name" value="Nucleotide-diphossugar_trans"/>
</dbReference>
<dbReference type="SUPFAM" id="SSF53448">
    <property type="entry name" value="Nucleotide-diphospho-sugar transferases"/>
    <property type="match status" value="1"/>
</dbReference>
<feature type="domain" description="Glycosyltransferase 2-like" evidence="2">
    <location>
        <begin position="10"/>
        <end position="173"/>
    </location>
</feature>
<dbReference type="Pfam" id="PF00535">
    <property type="entry name" value="Glycos_transf_2"/>
    <property type="match status" value="1"/>
</dbReference>
<evidence type="ECO:0000313" key="4">
    <source>
        <dbReference type="Proteomes" id="UP000435802"/>
    </source>
</evidence>
<evidence type="ECO:0000313" key="3">
    <source>
        <dbReference type="EMBL" id="MXN46522.1"/>
    </source>
</evidence>
<dbReference type="PANTHER" id="PTHR43685:SF2">
    <property type="entry name" value="GLYCOSYLTRANSFERASE 2-LIKE DOMAIN-CONTAINING PROTEIN"/>
    <property type="match status" value="1"/>
</dbReference>
<dbReference type="RefSeq" id="WP_160860054.1">
    <property type="nucleotide sequence ID" value="NZ_WUMK01000005.1"/>
</dbReference>
<accession>A0A6N8SI02</accession>
<protein>
    <submittedName>
        <fullName evidence="3">Glycosyltransferase</fullName>
    </submittedName>
</protein>
<organism evidence="3 4">
    <name type="scientific">Shinella kummerowiae</name>
    <dbReference type="NCBI Taxonomy" id="417745"/>
    <lineage>
        <taxon>Bacteria</taxon>
        <taxon>Pseudomonadati</taxon>
        <taxon>Pseudomonadota</taxon>
        <taxon>Alphaproteobacteria</taxon>
        <taxon>Hyphomicrobiales</taxon>
        <taxon>Rhizobiaceae</taxon>
        <taxon>Shinella</taxon>
    </lineage>
</organism>
<reference evidence="3 4" key="1">
    <citation type="submission" date="2019-12" db="EMBL/GenBank/DDBJ databases">
        <title>Shinella kummerowiae sp. nov., a symbiotic bacterium isolated from root nodules of the herbal legume Kummerowia stipulacea.</title>
        <authorList>
            <person name="Gao J."/>
        </authorList>
    </citation>
    <scope>NUCLEOTIDE SEQUENCE [LARGE SCALE GENOMIC DNA]</scope>
    <source>
        <strain evidence="3 4">CCBAU 25048</strain>
    </source>
</reference>
<name>A0A6N8SI02_9HYPH</name>
<dbReference type="GO" id="GO:0016740">
    <property type="term" value="F:transferase activity"/>
    <property type="evidence" value="ECO:0007669"/>
    <property type="project" value="UniProtKB-KW"/>
</dbReference>
<dbReference type="CDD" id="cd00761">
    <property type="entry name" value="Glyco_tranf_GTA_type"/>
    <property type="match status" value="1"/>
</dbReference>
<evidence type="ECO:0000256" key="1">
    <source>
        <dbReference type="SAM" id="MobiDB-lite"/>
    </source>
</evidence>
<proteinExistence type="predicted"/>
<evidence type="ECO:0000259" key="2">
    <source>
        <dbReference type="Pfam" id="PF00535"/>
    </source>
</evidence>
<dbReference type="InterPro" id="IPR050834">
    <property type="entry name" value="Glycosyltransf_2"/>
</dbReference>
<dbReference type="PANTHER" id="PTHR43685">
    <property type="entry name" value="GLYCOSYLTRANSFERASE"/>
    <property type="match status" value="1"/>
</dbReference>
<gene>
    <name evidence="3" type="ORF">GR138_15095</name>
</gene>
<sequence>MSDAPLPDVSVVIAAYNAADTIERAILSAAAQQGATVEVIVVDDCSTDGTRDVVSAIGEPHVKLVALGRNRGPGGARNAGFAIARGRWIAVLDSDDTMRPDRLRRLIDIAERQNAAVAVDNLDVLHLDGRVERMFPQDLLARTPVLTLVDFIDSNRIFRSTHNFGYMKPVFRRAFIEDNDLSFDEDLRIGEDYLLLASVLAAGGKCAVVPDAGYNYHIRDTSISRILHLHHVEAMLAGDRRFLARFALKGADAAAQRRRTRNLEETHAFLALIQHLKNRSFGPALKVALGDPVALRHLRMPLAARWRRLMAASSHRKTAAPRAAASPSTAQDLPLKNKG</sequence>
<comment type="caution">
    <text evidence="3">The sequence shown here is derived from an EMBL/GenBank/DDBJ whole genome shotgun (WGS) entry which is preliminary data.</text>
</comment>
<feature type="compositionally biased region" description="Low complexity" evidence="1">
    <location>
        <begin position="320"/>
        <end position="330"/>
    </location>
</feature>
<dbReference type="OrthoDB" id="5291101at2"/>
<dbReference type="EMBL" id="WUMK01000005">
    <property type="protein sequence ID" value="MXN46522.1"/>
    <property type="molecule type" value="Genomic_DNA"/>
</dbReference>
<dbReference type="Gene3D" id="3.90.550.10">
    <property type="entry name" value="Spore Coat Polysaccharide Biosynthesis Protein SpsA, Chain A"/>
    <property type="match status" value="1"/>
</dbReference>